<feature type="compositionally biased region" description="Basic and acidic residues" evidence="1">
    <location>
        <begin position="82"/>
        <end position="96"/>
    </location>
</feature>
<name>A0A6G0IAB8_LARCR</name>
<feature type="region of interest" description="Disordered" evidence="1">
    <location>
        <begin position="132"/>
        <end position="163"/>
    </location>
</feature>
<organism evidence="2 3">
    <name type="scientific">Larimichthys crocea</name>
    <name type="common">Large yellow croaker</name>
    <name type="synonym">Pseudosciaena crocea</name>
    <dbReference type="NCBI Taxonomy" id="215358"/>
    <lineage>
        <taxon>Eukaryota</taxon>
        <taxon>Metazoa</taxon>
        <taxon>Chordata</taxon>
        <taxon>Craniata</taxon>
        <taxon>Vertebrata</taxon>
        <taxon>Euteleostomi</taxon>
        <taxon>Actinopterygii</taxon>
        <taxon>Neopterygii</taxon>
        <taxon>Teleostei</taxon>
        <taxon>Neoteleostei</taxon>
        <taxon>Acanthomorphata</taxon>
        <taxon>Eupercaria</taxon>
        <taxon>Sciaenidae</taxon>
        <taxon>Larimichthys</taxon>
    </lineage>
</organism>
<dbReference type="Proteomes" id="UP000424527">
    <property type="component" value="Unassembled WGS sequence"/>
</dbReference>
<gene>
    <name evidence="2" type="ORF">D5F01_LYC12162</name>
</gene>
<reference evidence="2 3" key="1">
    <citation type="submission" date="2019-07" db="EMBL/GenBank/DDBJ databases">
        <title>Chromosome genome assembly for large yellow croaker.</title>
        <authorList>
            <person name="Xiao S."/>
        </authorList>
    </citation>
    <scope>NUCLEOTIDE SEQUENCE [LARGE SCALE GENOMIC DNA]</scope>
    <source>
        <strain evidence="2">JMULYC20181020</strain>
        <tissue evidence="2">Muscle</tissue>
    </source>
</reference>
<feature type="region of interest" description="Disordered" evidence="1">
    <location>
        <begin position="82"/>
        <end position="117"/>
    </location>
</feature>
<sequence>MDGEFDRETGDGGWGPSSSYKTVTEQLLEMQRVVRSMHGSKDTDEIMKQMREDVSKVLLEKGKTEKDKGLLGKLFWAEAKVAGKEQERAGEEEKKGGWLKKGKKRDAQREAEKRNQKWNRWAMWWQAAQHTMTEQPKKTLTKDLTPAPPPYAPATPSAPTNPPPTPAGMYPALQITAGKLYIDHVPSEEELDNTSVTGYACSMSSECSGSSDVSSVRFKNLPTPCKTSYPKGAEGHDISVLFSDRVLREDRAEILKEMSRREAAVNRQLQELEEAVRQQIRGGNLHPLVPPPLTLERDLTTPGWAWRLKARGGRENRRGDKYGWMPS</sequence>
<evidence type="ECO:0000256" key="1">
    <source>
        <dbReference type="SAM" id="MobiDB-lite"/>
    </source>
</evidence>
<keyword evidence="3" id="KW-1185">Reference proteome</keyword>
<feature type="region of interest" description="Disordered" evidence="1">
    <location>
        <begin position="1"/>
        <end position="21"/>
    </location>
</feature>
<feature type="compositionally biased region" description="Basic and acidic residues" evidence="1">
    <location>
        <begin position="105"/>
        <end position="115"/>
    </location>
</feature>
<comment type="caution">
    <text evidence="2">The sequence shown here is derived from an EMBL/GenBank/DDBJ whole genome shotgun (WGS) entry which is preliminary data.</text>
</comment>
<dbReference type="EMBL" id="REGW02000012">
    <property type="protein sequence ID" value="KAE8288297.1"/>
    <property type="molecule type" value="Genomic_DNA"/>
</dbReference>
<protein>
    <submittedName>
        <fullName evidence="2">Uncharacterized protein</fullName>
    </submittedName>
</protein>
<evidence type="ECO:0000313" key="3">
    <source>
        <dbReference type="Proteomes" id="UP000424527"/>
    </source>
</evidence>
<accession>A0A6G0IAB8</accession>
<dbReference type="AlphaFoldDB" id="A0A6G0IAB8"/>
<feature type="compositionally biased region" description="Basic and acidic residues" evidence="1">
    <location>
        <begin position="1"/>
        <end position="10"/>
    </location>
</feature>
<evidence type="ECO:0000313" key="2">
    <source>
        <dbReference type="EMBL" id="KAE8288297.1"/>
    </source>
</evidence>
<proteinExistence type="predicted"/>